<evidence type="ECO:0000313" key="3">
    <source>
        <dbReference type="Proteomes" id="UP000326452"/>
    </source>
</evidence>
<dbReference type="OrthoDB" id="9798288at2"/>
<dbReference type="CDD" id="cd06121">
    <property type="entry name" value="cupin_YML079wp"/>
    <property type="match status" value="1"/>
</dbReference>
<dbReference type="Proteomes" id="UP000326452">
    <property type="component" value="Unassembled WGS sequence"/>
</dbReference>
<protein>
    <recommendedName>
        <fullName evidence="1">DUF985 domain-containing protein</fullName>
    </recommendedName>
</protein>
<dbReference type="AlphaFoldDB" id="A0A5E7SRA8"/>
<proteinExistence type="predicted"/>
<dbReference type="InterPro" id="IPR009327">
    <property type="entry name" value="Cupin_DUF985"/>
</dbReference>
<accession>A0A5E7SRA8</accession>
<organism evidence="2 3">
    <name type="scientific">Pseudomonas fluorescens</name>
    <dbReference type="NCBI Taxonomy" id="294"/>
    <lineage>
        <taxon>Bacteria</taxon>
        <taxon>Pseudomonadati</taxon>
        <taxon>Pseudomonadota</taxon>
        <taxon>Gammaproteobacteria</taxon>
        <taxon>Pseudomonadales</taxon>
        <taxon>Pseudomonadaceae</taxon>
        <taxon>Pseudomonas</taxon>
    </lineage>
</organism>
<dbReference type="SUPFAM" id="SSF51182">
    <property type="entry name" value="RmlC-like cupins"/>
    <property type="match status" value="1"/>
</dbReference>
<dbReference type="Gene3D" id="2.60.120.10">
    <property type="entry name" value="Jelly Rolls"/>
    <property type="match status" value="1"/>
</dbReference>
<dbReference type="InterPro" id="IPR011051">
    <property type="entry name" value="RmlC_Cupin_sf"/>
</dbReference>
<dbReference type="RefSeq" id="WP_150692528.1">
    <property type="nucleotide sequence ID" value="NZ_CABVJC010000002.1"/>
</dbReference>
<evidence type="ECO:0000259" key="1">
    <source>
        <dbReference type="Pfam" id="PF06172"/>
    </source>
</evidence>
<dbReference type="PANTHER" id="PTHR33387:SF3">
    <property type="entry name" value="DUF985 DOMAIN-CONTAINING PROTEIN"/>
    <property type="match status" value="1"/>
</dbReference>
<gene>
    <name evidence="2" type="ORF">PS941_01450</name>
</gene>
<dbReference type="InterPro" id="IPR014710">
    <property type="entry name" value="RmlC-like_jellyroll"/>
</dbReference>
<evidence type="ECO:0000313" key="2">
    <source>
        <dbReference type="EMBL" id="VVP88530.1"/>
    </source>
</evidence>
<sequence>MIKREAKAGDIIRTLDLQPHLEGGYFRRTYQADHRDPLKTPSGPRYLMTSIYYLLDQQSPVGQFHFNRSDILHYFHLGDAIEYSLIHADGSLQTLVMGTDILAGQLLQLHVPGGIWKASRLLEGENGFGLISEAVSPGFDFADMEMGDRQKLTLQFPQHRTLIEKLTRDEG</sequence>
<dbReference type="InterPro" id="IPR039935">
    <property type="entry name" value="YML079W-like"/>
</dbReference>
<dbReference type="PANTHER" id="PTHR33387">
    <property type="entry name" value="RMLC-LIKE JELLY ROLL FOLD PROTEIN"/>
    <property type="match status" value="1"/>
</dbReference>
<reference evidence="2 3" key="1">
    <citation type="submission" date="2019-09" db="EMBL/GenBank/DDBJ databases">
        <authorList>
            <person name="Chandra G."/>
            <person name="Truman W A."/>
        </authorList>
    </citation>
    <scope>NUCLEOTIDE SEQUENCE [LARGE SCALE GENOMIC DNA]</scope>
    <source>
        <strain evidence="2">PS941</strain>
    </source>
</reference>
<dbReference type="EMBL" id="CABVJC010000002">
    <property type="protein sequence ID" value="VVP88530.1"/>
    <property type="molecule type" value="Genomic_DNA"/>
</dbReference>
<feature type="domain" description="DUF985" evidence="1">
    <location>
        <begin position="10"/>
        <end position="146"/>
    </location>
</feature>
<name>A0A5E7SRA8_PSEFL</name>
<dbReference type="Pfam" id="PF06172">
    <property type="entry name" value="Cupin_5"/>
    <property type="match status" value="1"/>
</dbReference>